<protein>
    <submittedName>
        <fullName evidence="1">Uncharacterized protein</fullName>
    </submittedName>
</protein>
<organism evidence="1">
    <name type="scientific">Arundo donax</name>
    <name type="common">Giant reed</name>
    <name type="synonym">Donax arundinaceus</name>
    <dbReference type="NCBI Taxonomy" id="35708"/>
    <lineage>
        <taxon>Eukaryota</taxon>
        <taxon>Viridiplantae</taxon>
        <taxon>Streptophyta</taxon>
        <taxon>Embryophyta</taxon>
        <taxon>Tracheophyta</taxon>
        <taxon>Spermatophyta</taxon>
        <taxon>Magnoliopsida</taxon>
        <taxon>Liliopsida</taxon>
        <taxon>Poales</taxon>
        <taxon>Poaceae</taxon>
        <taxon>PACMAD clade</taxon>
        <taxon>Arundinoideae</taxon>
        <taxon>Arundineae</taxon>
        <taxon>Arundo</taxon>
    </lineage>
</organism>
<accession>A0A0A9SCG2</accession>
<reference evidence="1" key="2">
    <citation type="journal article" date="2015" name="Data Brief">
        <title>Shoot transcriptome of the giant reed, Arundo donax.</title>
        <authorList>
            <person name="Barrero R.A."/>
            <person name="Guerrero F.D."/>
            <person name="Moolhuijzen P."/>
            <person name="Goolsby J.A."/>
            <person name="Tidwell J."/>
            <person name="Bellgard S.E."/>
            <person name="Bellgard M.I."/>
        </authorList>
    </citation>
    <scope>NUCLEOTIDE SEQUENCE</scope>
    <source>
        <tissue evidence="1">Shoot tissue taken approximately 20 cm above the soil surface</tissue>
    </source>
</reference>
<evidence type="ECO:0000313" key="1">
    <source>
        <dbReference type="EMBL" id="JAD43948.1"/>
    </source>
</evidence>
<dbReference type="AlphaFoldDB" id="A0A0A9SCG2"/>
<sequence length="30" mass="3422">MECGCKRHNFTSSIWSSLALFPPHNMCPQV</sequence>
<reference evidence="1" key="1">
    <citation type="submission" date="2014-09" db="EMBL/GenBank/DDBJ databases">
        <authorList>
            <person name="Magalhaes I.L.F."/>
            <person name="Oliveira U."/>
            <person name="Santos F.R."/>
            <person name="Vidigal T.H.D.A."/>
            <person name="Brescovit A.D."/>
            <person name="Santos A.J."/>
        </authorList>
    </citation>
    <scope>NUCLEOTIDE SEQUENCE</scope>
    <source>
        <tissue evidence="1">Shoot tissue taken approximately 20 cm above the soil surface</tissue>
    </source>
</reference>
<dbReference type="EMBL" id="GBRH01253947">
    <property type="protein sequence ID" value="JAD43948.1"/>
    <property type="molecule type" value="Transcribed_RNA"/>
</dbReference>
<proteinExistence type="predicted"/>
<name>A0A0A9SCG2_ARUDO</name>